<dbReference type="InterPro" id="IPR001940">
    <property type="entry name" value="Peptidase_S1C"/>
</dbReference>
<evidence type="ECO:0000313" key="11">
    <source>
        <dbReference type="EMBL" id="SNB72287.1"/>
    </source>
</evidence>
<feature type="domain" description="PDZ" evidence="10">
    <location>
        <begin position="261"/>
        <end position="329"/>
    </location>
</feature>
<dbReference type="PANTHER" id="PTHR22939:SF129">
    <property type="entry name" value="SERINE PROTEASE HTRA2, MITOCHONDRIAL"/>
    <property type="match status" value="1"/>
</dbReference>
<dbReference type="SUPFAM" id="SSF50156">
    <property type="entry name" value="PDZ domain-like"/>
    <property type="match status" value="2"/>
</dbReference>
<evidence type="ECO:0000256" key="1">
    <source>
        <dbReference type="ARBA" id="ARBA00010541"/>
    </source>
</evidence>
<dbReference type="Pfam" id="PF13365">
    <property type="entry name" value="Trypsin_2"/>
    <property type="match status" value="1"/>
</dbReference>
<feature type="active site" description="Charge relay system" evidence="7">
    <location>
        <position position="115"/>
    </location>
</feature>
<dbReference type="InterPro" id="IPR011782">
    <property type="entry name" value="Pept_S1C_Do"/>
</dbReference>
<feature type="binding site" evidence="8">
    <location>
        <position position="115"/>
    </location>
    <ligand>
        <name>substrate</name>
    </ligand>
</feature>
<dbReference type="InterPro" id="IPR036034">
    <property type="entry name" value="PDZ_sf"/>
</dbReference>
<dbReference type="EMBL" id="FYDG01000004">
    <property type="protein sequence ID" value="SNB72287.1"/>
    <property type="molecule type" value="Genomic_DNA"/>
</dbReference>
<organism evidence="11 12">
    <name type="scientific">Rhodoblastus acidophilus</name>
    <name type="common">Rhodopseudomonas acidophila</name>
    <dbReference type="NCBI Taxonomy" id="1074"/>
    <lineage>
        <taxon>Bacteria</taxon>
        <taxon>Pseudomonadati</taxon>
        <taxon>Pseudomonadota</taxon>
        <taxon>Alphaproteobacteria</taxon>
        <taxon>Hyphomicrobiales</taxon>
        <taxon>Rhodoblastaceae</taxon>
        <taxon>Rhodoblastus</taxon>
    </lineage>
</organism>
<dbReference type="Proteomes" id="UP000198418">
    <property type="component" value="Unassembled WGS sequence"/>
</dbReference>
<evidence type="ECO:0000313" key="12">
    <source>
        <dbReference type="Proteomes" id="UP000198418"/>
    </source>
</evidence>
<proteinExistence type="inferred from homology"/>
<dbReference type="AlphaFoldDB" id="A0A212RJ47"/>
<feature type="binding site" evidence="8">
    <location>
        <begin position="219"/>
        <end position="221"/>
    </location>
    <ligand>
        <name>substrate</name>
    </ligand>
</feature>
<comment type="similarity">
    <text evidence="1">Belongs to the peptidase S1C family.</text>
</comment>
<evidence type="ECO:0000256" key="8">
    <source>
        <dbReference type="PIRSR" id="PIRSR611782-2"/>
    </source>
</evidence>
<keyword evidence="2 11" id="KW-0645">Protease</keyword>
<evidence type="ECO:0000256" key="4">
    <source>
        <dbReference type="ARBA" id="ARBA00022737"/>
    </source>
</evidence>
<feature type="domain" description="PDZ" evidence="10">
    <location>
        <begin position="402"/>
        <end position="441"/>
    </location>
</feature>
<name>A0A212RJ47_RHOAC</name>
<accession>A0A212RJ47</accession>
<dbReference type="InterPro" id="IPR001478">
    <property type="entry name" value="PDZ"/>
</dbReference>
<gene>
    <name evidence="11" type="ORF">SAMN06265338_104305</name>
</gene>
<keyword evidence="5" id="KW-0378">Hydrolase</keyword>
<evidence type="ECO:0000256" key="9">
    <source>
        <dbReference type="SAM" id="SignalP"/>
    </source>
</evidence>
<dbReference type="InterPro" id="IPR009003">
    <property type="entry name" value="Peptidase_S1_PA"/>
</dbReference>
<protein>
    <submittedName>
        <fullName evidence="11">Do/DeqQ family serine protease</fullName>
    </submittedName>
</protein>
<dbReference type="Pfam" id="PF13180">
    <property type="entry name" value="PDZ_2"/>
    <property type="match status" value="2"/>
</dbReference>
<evidence type="ECO:0000256" key="2">
    <source>
        <dbReference type="ARBA" id="ARBA00022670"/>
    </source>
</evidence>
<dbReference type="RefSeq" id="WP_176440433.1">
    <property type="nucleotide sequence ID" value="NZ_FYDG01000004.1"/>
</dbReference>
<feature type="signal peptide" evidence="9">
    <location>
        <begin position="1"/>
        <end position="22"/>
    </location>
</feature>
<dbReference type="NCBIfam" id="TIGR02037">
    <property type="entry name" value="degP_htrA_DO"/>
    <property type="match status" value="1"/>
</dbReference>
<evidence type="ECO:0000259" key="10">
    <source>
        <dbReference type="PROSITE" id="PS50106"/>
    </source>
</evidence>
<feature type="chain" id="PRO_5039339349" evidence="9">
    <location>
        <begin position="23"/>
        <end position="475"/>
    </location>
</feature>
<keyword evidence="4" id="KW-0677">Repeat</keyword>
<dbReference type="Gene3D" id="2.40.10.120">
    <property type="match status" value="1"/>
</dbReference>
<evidence type="ECO:0000256" key="3">
    <source>
        <dbReference type="ARBA" id="ARBA00022729"/>
    </source>
</evidence>
<dbReference type="GO" id="GO:0006508">
    <property type="term" value="P:proteolysis"/>
    <property type="evidence" value="ECO:0007669"/>
    <property type="project" value="UniProtKB-KW"/>
</dbReference>
<dbReference type="PROSITE" id="PS50106">
    <property type="entry name" value="PDZ"/>
    <property type="match status" value="2"/>
</dbReference>
<dbReference type="SUPFAM" id="SSF50494">
    <property type="entry name" value="Trypsin-like serine proteases"/>
    <property type="match status" value="1"/>
</dbReference>
<evidence type="ECO:0000256" key="6">
    <source>
        <dbReference type="ARBA" id="ARBA00022825"/>
    </source>
</evidence>
<sequence>MIRKLSAALVLVAFIVAASVLAVSRLAPPAEAQLFKQAPGSRAEVALSFAPVVKKAAPAVVNVYAQRVERQPRNPIFDDPIFQRFFGQQPGAQTAQSLGSGVIVDPTGLVVTNHHVIEGMTSVKVALADRREFPAEIVLRDPRSDLAILRIKSDEKAFPVLEMGDSDALEVGDLTLAIGDPFGVGQTVTQGIVSALARTQIGINDYGFFIQTDAAINPGNSGGALIDMNGRLIGVNSAIFSQSGGSVGIGFAIPVNMVKNVVAAAKNGGKEVRRPWLGASLQNLTRELAESVGLDRPAGALVTEVDPRGPAAEGGLKQGDVIVAVDGQEAADAGGVGYRLGAKAIGGTASLSVRREGKSVVVPLALIAAPEKPARDQIRIKGESPFAGATVVNISPATIEEFSIPNAKEGVAVVDVADNTPAAVVGFKKGDIIMSVNGTKIAATRDLDRAAAQQPYVWRLTVNRGGQVITSVIGG</sequence>
<dbReference type="PANTHER" id="PTHR22939">
    <property type="entry name" value="SERINE PROTEASE FAMILY S1C HTRA-RELATED"/>
    <property type="match status" value="1"/>
</dbReference>
<dbReference type="Gene3D" id="2.30.42.10">
    <property type="match status" value="2"/>
</dbReference>
<reference evidence="12" key="1">
    <citation type="submission" date="2017-06" db="EMBL/GenBank/DDBJ databases">
        <authorList>
            <person name="Varghese N."/>
            <person name="Submissions S."/>
        </authorList>
    </citation>
    <scope>NUCLEOTIDE SEQUENCE [LARGE SCALE GENOMIC DNA]</scope>
    <source>
        <strain evidence="12">DSM 137</strain>
    </source>
</reference>
<evidence type="ECO:0000256" key="7">
    <source>
        <dbReference type="PIRSR" id="PIRSR611782-1"/>
    </source>
</evidence>
<feature type="active site" description="Charge relay system" evidence="7">
    <location>
        <position position="221"/>
    </location>
</feature>
<feature type="binding site" evidence="8">
    <location>
        <position position="145"/>
    </location>
    <ligand>
        <name>substrate</name>
    </ligand>
</feature>
<feature type="active site" description="Charge relay system" evidence="7">
    <location>
        <position position="145"/>
    </location>
</feature>
<dbReference type="PRINTS" id="PR00834">
    <property type="entry name" value="PROTEASES2C"/>
</dbReference>
<dbReference type="SMART" id="SM00228">
    <property type="entry name" value="PDZ"/>
    <property type="match status" value="2"/>
</dbReference>
<keyword evidence="12" id="KW-1185">Reference proteome</keyword>
<dbReference type="GO" id="GO:0004252">
    <property type="term" value="F:serine-type endopeptidase activity"/>
    <property type="evidence" value="ECO:0007669"/>
    <property type="project" value="InterPro"/>
</dbReference>
<keyword evidence="3 9" id="KW-0732">Signal</keyword>
<keyword evidence="6" id="KW-0720">Serine protease</keyword>
<evidence type="ECO:0000256" key="5">
    <source>
        <dbReference type="ARBA" id="ARBA00022801"/>
    </source>
</evidence>